<accession>A0A7D7C9Y3</accession>
<dbReference type="PANTHER" id="PTHR47053">
    <property type="entry name" value="MUREIN DD-ENDOPEPTIDASE MEPH-RELATED"/>
    <property type="match status" value="1"/>
</dbReference>
<evidence type="ECO:0000256" key="4">
    <source>
        <dbReference type="ARBA" id="ARBA00022807"/>
    </source>
</evidence>
<protein>
    <submittedName>
        <fullName evidence="6">Putative endopeptidase p60</fullName>
        <ecNumber evidence="6">3.4.-.-</ecNumber>
    </submittedName>
</protein>
<dbReference type="CDD" id="cd16891">
    <property type="entry name" value="CwlT-like"/>
    <property type="match status" value="1"/>
</dbReference>
<dbReference type="Proteomes" id="UP000587477">
    <property type="component" value="Chromosome"/>
</dbReference>
<name>A0A7D7C9Y3_BACVE</name>
<evidence type="ECO:0000313" key="6">
    <source>
        <dbReference type="EMBL" id="QOY26206.1"/>
    </source>
</evidence>
<dbReference type="Pfam" id="PF00877">
    <property type="entry name" value="NLPC_P60"/>
    <property type="match status" value="1"/>
</dbReference>
<keyword evidence="4" id="KW-0788">Thiol protease</keyword>
<dbReference type="InterPro" id="IPR023346">
    <property type="entry name" value="Lysozyme-like_dom_sf"/>
</dbReference>
<dbReference type="SUPFAM" id="SSF53955">
    <property type="entry name" value="Lysozyme-like"/>
    <property type="match status" value="1"/>
</dbReference>
<dbReference type="Pfam" id="PF13702">
    <property type="entry name" value="Lysozyme_like"/>
    <property type="match status" value="1"/>
</dbReference>
<dbReference type="GO" id="GO:0006508">
    <property type="term" value="P:proteolysis"/>
    <property type="evidence" value="ECO:0007669"/>
    <property type="project" value="UniProtKB-KW"/>
</dbReference>
<dbReference type="SUPFAM" id="SSF54001">
    <property type="entry name" value="Cysteine proteinases"/>
    <property type="match status" value="1"/>
</dbReference>
<reference evidence="7" key="1">
    <citation type="submission" date="2020-10" db="EMBL/GenBank/DDBJ databases">
        <title>Complete genome sequence of Bacillus velezensis NST6.</title>
        <authorList>
            <person name="Choi J."/>
        </authorList>
    </citation>
    <scope>NUCLEOTIDE SEQUENCE [LARGE SCALE GENOMIC DNA]</scope>
    <source>
        <strain evidence="7">NST6</strain>
    </source>
</reference>
<evidence type="ECO:0000256" key="1">
    <source>
        <dbReference type="ARBA" id="ARBA00007074"/>
    </source>
</evidence>
<keyword evidence="2" id="KW-0645">Protease</keyword>
<evidence type="ECO:0000256" key="3">
    <source>
        <dbReference type="ARBA" id="ARBA00022801"/>
    </source>
</evidence>
<dbReference type="InterPro" id="IPR047194">
    <property type="entry name" value="CwlT-like_lysozyme"/>
</dbReference>
<dbReference type="EC" id="3.4.-.-" evidence="6"/>
<evidence type="ECO:0000313" key="7">
    <source>
        <dbReference type="Proteomes" id="UP000587477"/>
    </source>
</evidence>
<dbReference type="PROSITE" id="PS51935">
    <property type="entry name" value="NLPC_P60"/>
    <property type="match status" value="1"/>
</dbReference>
<keyword evidence="3 6" id="KW-0378">Hydrolase</keyword>
<dbReference type="PANTHER" id="PTHR47053:SF5">
    <property type="entry name" value="BIFUNCTIONAL MURAMIDASE_DL-ENDOPEPTIDASE CWLT"/>
    <property type="match status" value="1"/>
</dbReference>
<dbReference type="InterPro" id="IPR051202">
    <property type="entry name" value="Peptidase_C40"/>
</dbReference>
<dbReference type="Gene3D" id="3.90.1720.10">
    <property type="entry name" value="endopeptidase domain like (from Nostoc punctiforme)"/>
    <property type="match status" value="1"/>
</dbReference>
<dbReference type="GO" id="GO:0008234">
    <property type="term" value="F:cysteine-type peptidase activity"/>
    <property type="evidence" value="ECO:0007669"/>
    <property type="project" value="UniProtKB-KW"/>
</dbReference>
<gene>
    <name evidence="6" type="primary">iap</name>
    <name evidence="6" type="ORF">BACVE_001162</name>
</gene>
<dbReference type="InterPro" id="IPR038765">
    <property type="entry name" value="Papain-like_cys_pep_sf"/>
</dbReference>
<dbReference type="Gene3D" id="1.10.530.10">
    <property type="match status" value="1"/>
</dbReference>
<proteinExistence type="inferred from homology"/>
<dbReference type="EMBL" id="CP063687">
    <property type="protein sequence ID" value="QOY26206.1"/>
    <property type="molecule type" value="Genomic_DNA"/>
</dbReference>
<sequence>MTVLSKSKSKTYLWIFICSTPVILFFLLAVAVVMLISGEHDIGNDEIGGGDGEFEMVGIAPEVERFRFAFEKYARQEGVYDQVNVIMALTMQESGGRSLDIMQSSESIGLPPNTITDPEYSIEVGVKHFKKVFKEAGGDVRLALQSYNFGSGFIGYVKKHGGKYTKKLALDFSRLQAIKMGWKSYGDPSYVDHVMRYLKGSNKDVKPVDGAIDGYENIMKEALKYEGQPYVWGGSNPKSGFDCSGLVQWSYAKAGITLPRTAQEQHGATKKVSEKQAVPGDLVFFGGTYEGKAITHVGIYVGEGRMFNSNDSGIQYSDLKSGYWRSHLVSFGRIKN</sequence>
<dbReference type="InterPro" id="IPR000064">
    <property type="entry name" value="NLP_P60_dom"/>
</dbReference>
<dbReference type="RefSeq" id="WP_050586602.1">
    <property type="nucleotide sequence ID" value="NZ_BDDG01000011.1"/>
</dbReference>
<dbReference type="AlphaFoldDB" id="A0A7D7C9Y3"/>
<feature type="domain" description="NlpC/P60" evidence="5">
    <location>
        <begin position="212"/>
        <end position="335"/>
    </location>
</feature>
<comment type="similarity">
    <text evidence="1">Belongs to the peptidase C40 family.</text>
</comment>
<evidence type="ECO:0000256" key="2">
    <source>
        <dbReference type="ARBA" id="ARBA00022670"/>
    </source>
</evidence>
<evidence type="ECO:0000259" key="5">
    <source>
        <dbReference type="PROSITE" id="PS51935"/>
    </source>
</evidence>
<organism evidence="6 7">
    <name type="scientific">Bacillus velezensis</name>
    <dbReference type="NCBI Taxonomy" id="492670"/>
    <lineage>
        <taxon>Bacteria</taxon>
        <taxon>Bacillati</taxon>
        <taxon>Bacillota</taxon>
        <taxon>Bacilli</taxon>
        <taxon>Bacillales</taxon>
        <taxon>Bacillaceae</taxon>
        <taxon>Bacillus</taxon>
        <taxon>Bacillus amyloliquefaciens group</taxon>
    </lineage>
</organism>